<proteinExistence type="predicted"/>
<evidence type="ECO:0000313" key="4">
    <source>
        <dbReference type="EMBL" id="CAF3859407.1"/>
    </source>
</evidence>
<dbReference type="EMBL" id="CAJNOK010009770">
    <property type="protein sequence ID" value="CAF1097999.1"/>
    <property type="molecule type" value="Genomic_DNA"/>
</dbReference>
<evidence type="ECO:0000313" key="3">
    <source>
        <dbReference type="EMBL" id="CAF1234630.1"/>
    </source>
</evidence>
<evidence type="ECO:0000313" key="5">
    <source>
        <dbReference type="EMBL" id="CAF3997130.1"/>
    </source>
</evidence>
<keyword evidence="1" id="KW-0732">Signal</keyword>
<feature type="chain" id="PRO_5044132032" evidence="1">
    <location>
        <begin position="19"/>
        <end position="183"/>
    </location>
</feature>
<dbReference type="Proteomes" id="UP000677228">
    <property type="component" value="Unassembled WGS sequence"/>
</dbReference>
<comment type="caution">
    <text evidence="3">The sequence shown here is derived from an EMBL/GenBank/DDBJ whole genome shotgun (WGS) entry which is preliminary data.</text>
</comment>
<evidence type="ECO:0000256" key="1">
    <source>
        <dbReference type="SAM" id="SignalP"/>
    </source>
</evidence>
<protein>
    <submittedName>
        <fullName evidence="3">Uncharacterized protein</fullName>
    </submittedName>
</protein>
<feature type="signal peptide" evidence="1">
    <location>
        <begin position="1"/>
        <end position="18"/>
    </location>
</feature>
<keyword evidence="6" id="KW-1185">Reference proteome</keyword>
<reference evidence="3" key="1">
    <citation type="submission" date="2021-02" db="EMBL/GenBank/DDBJ databases">
        <authorList>
            <person name="Nowell W R."/>
        </authorList>
    </citation>
    <scope>NUCLEOTIDE SEQUENCE</scope>
</reference>
<dbReference type="EMBL" id="CAJOBA010009787">
    <property type="protein sequence ID" value="CAF3859407.1"/>
    <property type="molecule type" value="Genomic_DNA"/>
</dbReference>
<evidence type="ECO:0000313" key="2">
    <source>
        <dbReference type="EMBL" id="CAF1097999.1"/>
    </source>
</evidence>
<evidence type="ECO:0000313" key="6">
    <source>
        <dbReference type="Proteomes" id="UP000663829"/>
    </source>
</evidence>
<dbReference type="EMBL" id="CAJNOQ010009809">
    <property type="protein sequence ID" value="CAF1234630.1"/>
    <property type="molecule type" value="Genomic_DNA"/>
</dbReference>
<organism evidence="3 6">
    <name type="scientific">Didymodactylos carnosus</name>
    <dbReference type="NCBI Taxonomy" id="1234261"/>
    <lineage>
        <taxon>Eukaryota</taxon>
        <taxon>Metazoa</taxon>
        <taxon>Spiralia</taxon>
        <taxon>Gnathifera</taxon>
        <taxon>Rotifera</taxon>
        <taxon>Eurotatoria</taxon>
        <taxon>Bdelloidea</taxon>
        <taxon>Philodinida</taxon>
        <taxon>Philodinidae</taxon>
        <taxon>Didymodactylos</taxon>
    </lineage>
</organism>
<dbReference type="Proteomes" id="UP000682733">
    <property type="component" value="Unassembled WGS sequence"/>
</dbReference>
<name>A0A814YTX1_9BILA</name>
<accession>A0A814YTX1</accession>
<dbReference type="AlphaFoldDB" id="A0A814YTX1"/>
<dbReference type="OrthoDB" id="10076574at2759"/>
<sequence>MLFALIVVSSIAVAYIDAGSNKKDESRLPKHGCLNECYRHVGVYYLSYINSTTHEIITFHADGTFSAVDSDEDGNQYSTDPADTPYSSEYGIWKCDGKNDIEATSLDFSFPTLAQPCYRSLDVNTYSFKFDHDQVEGKITYTAYKENSLSPNQPSVPINGPIAFPFQGYKVFSLCEEKQHKEY</sequence>
<dbReference type="EMBL" id="CAJOBC010009813">
    <property type="protein sequence ID" value="CAF3997130.1"/>
    <property type="molecule type" value="Genomic_DNA"/>
</dbReference>
<dbReference type="Proteomes" id="UP000681722">
    <property type="component" value="Unassembled WGS sequence"/>
</dbReference>
<dbReference type="Proteomes" id="UP000663829">
    <property type="component" value="Unassembled WGS sequence"/>
</dbReference>
<gene>
    <name evidence="3" type="ORF">GPM918_LOCUS25350</name>
    <name evidence="2" type="ORF">OVA965_LOCUS19149</name>
    <name evidence="5" type="ORF">SRO942_LOCUS25355</name>
    <name evidence="4" type="ORF">TMI583_LOCUS19161</name>
</gene>